<dbReference type="SUPFAM" id="SSF56219">
    <property type="entry name" value="DNase I-like"/>
    <property type="match status" value="1"/>
</dbReference>
<dbReference type="Gene3D" id="3.60.10.10">
    <property type="entry name" value="Endonuclease/exonuclease/phosphatase"/>
    <property type="match status" value="1"/>
</dbReference>
<sequence length="941" mass="108833">MKLLFVNAKGGGNFQKMVQIVNFFTNANADIVFICETHFTPEKLQRYERNWPTFAWYSNSPYGNQSGIACIIRDTIRTPSSTTRIVEMDTEGRILGIELRTDGGKLVRILGIYAPNIESDSVRFFHDLNNRSLKGYHIILGDMNKCEAKIDRNPMRLEDPRVLDALQIAFESNGFRDGWRLTNPETKAYTYWSDNSICSASRIDRIYISLKTFRKCSKWEIISTPNWTDHNAISVEFYPHDKVKRGPGLWRLNTSYLQRPEMRQGIISIMSKSIAAIKLLQLKLSEPDLNRVTITARASEIFTRFDQMMSNVRTYAIRYQNKASLKRHKLKLRLEKRLLKYDGKSRTSRNVRKLKMLKYRLKALLEEQAYKQTIFSYAKKLEAGGYEKNFWEMGKDPHVQHSVPALYDKFGRLQKNPVKILKVAKEFYINLYSERQTDKIAQDKILSNITWDSELDITHQVTRGEVLKVINKWKTGSTSGPSGIPYELFKEFLYDNTGGLDLLDVLTLLTNILFSPCVYGVSIPCSWLKGVIKLLHKKGDINDIKNYRPLSMTESLYKLVTGLINNRLLDTVSNRIGAHQAGFLPERSYFDHIKHVQTIIDLKKLEKKPFYLALLDQEKAYDRVDHIFLQRILRKFGVPYNLRHVIKTAYSRATSVVMVNNFVSKDFHIKSGVRQGDPLSCTLFNLVIESLALLILSNDKLDPIRDSQLLSHRLNLYADDTIIFLTNLLDWKIIKLLYNVYAKATGSALNESKTKIICVNHDTPLSPYRGVELVTSATYLGIPIGTNLDSVTFWNKVMSDMKTKLNRWNRFTLSLRQRANICNTAIEGSLWYHIRSIPISSRQIQKLQRIILRFIWNFKEGDIVRGPIKNEELFKPIDLGGLGLVHIGAMANSLGYYWIQRLERALNEPDKRPLWYNMALEILNFNVKSEIRCLNVAPWRQ</sequence>
<protein>
    <submittedName>
        <fullName evidence="2">Transposon tx1 uncharacterized protein</fullName>
    </submittedName>
</protein>
<dbReference type="Pfam" id="PF00078">
    <property type="entry name" value="RVT_1"/>
    <property type="match status" value="1"/>
</dbReference>
<evidence type="ECO:0000259" key="1">
    <source>
        <dbReference type="PROSITE" id="PS50878"/>
    </source>
</evidence>
<dbReference type="InterPro" id="IPR036691">
    <property type="entry name" value="Endo/exonu/phosph_ase_sf"/>
</dbReference>
<dbReference type="PANTHER" id="PTHR19446">
    <property type="entry name" value="REVERSE TRANSCRIPTASES"/>
    <property type="match status" value="1"/>
</dbReference>
<evidence type="ECO:0000313" key="2">
    <source>
        <dbReference type="EMBL" id="KAF5203424.1"/>
    </source>
</evidence>
<organism evidence="2 3">
    <name type="scientific">Thalictrum thalictroides</name>
    <name type="common">Rue-anemone</name>
    <name type="synonym">Anemone thalictroides</name>
    <dbReference type="NCBI Taxonomy" id="46969"/>
    <lineage>
        <taxon>Eukaryota</taxon>
        <taxon>Viridiplantae</taxon>
        <taxon>Streptophyta</taxon>
        <taxon>Embryophyta</taxon>
        <taxon>Tracheophyta</taxon>
        <taxon>Spermatophyta</taxon>
        <taxon>Magnoliopsida</taxon>
        <taxon>Ranunculales</taxon>
        <taxon>Ranunculaceae</taxon>
        <taxon>Thalictroideae</taxon>
        <taxon>Thalictrum</taxon>
    </lineage>
</organism>
<feature type="non-terminal residue" evidence="2">
    <location>
        <position position="941"/>
    </location>
</feature>
<dbReference type="CDD" id="cd01650">
    <property type="entry name" value="RT_nLTR_like"/>
    <property type="match status" value="1"/>
</dbReference>
<dbReference type="InterPro" id="IPR005135">
    <property type="entry name" value="Endo/exonuclease/phosphatase"/>
</dbReference>
<dbReference type="CDD" id="cd09076">
    <property type="entry name" value="L1-EN"/>
    <property type="match status" value="1"/>
</dbReference>
<dbReference type="InterPro" id="IPR043502">
    <property type="entry name" value="DNA/RNA_pol_sf"/>
</dbReference>
<dbReference type="Proteomes" id="UP000554482">
    <property type="component" value="Unassembled WGS sequence"/>
</dbReference>
<comment type="caution">
    <text evidence="2">The sequence shown here is derived from an EMBL/GenBank/DDBJ whole genome shotgun (WGS) entry which is preliminary data.</text>
</comment>
<dbReference type="GO" id="GO:0003824">
    <property type="term" value="F:catalytic activity"/>
    <property type="evidence" value="ECO:0007669"/>
    <property type="project" value="InterPro"/>
</dbReference>
<evidence type="ECO:0000313" key="3">
    <source>
        <dbReference type="Proteomes" id="UP000554482"/>
    </source>
</evidence>
<keyword evidence="3" id="KW-1185">Reference proteome</keyword>
<dbReference type="SUPFAM" id="SSF56672">
    <property type="entry name" value="DNA/RNA polymerases"/>
    <property type="match status" value="1"/>
</dbReference>
<proteinExistence type="predicted"/>
<dbReference type="EMBL" id="JABWDY010006789">
    <property type="protein sequence ID" value="KAF5203424.1"/>
    <property type="molecule type" value="Genomic_DNA"/>
</dbReference>
<feature type="domain" description="Reverse transcriptase" evidence="1">
    <location>
        <begin position="516"/>
        <end position="773"/>
    </location>
</feature>
<gene>
    <name evidence="2" type="ORF">FRX31_006987</name>
</gene>
<name>A0A7J6X165_THATH</name>
<dbReference type="OrthoDB" id="1306129at2759"/>
<dbReference type="Pfam" id="PF03372">
    <property type="entry name" value="Exo_endo_phos"/>
    <property type="match status" value="1"/>
</dbReference>
<dbReference type="InterPro" id="IPR000477">
    <property type="entry name" value="RT_dom"/>
</dbReference>
<accession>A0A7J6X165</accession>
<dbReference type="AlphaFoldDB" id="A0A7J6X165"/>
<reference evidence="2 3" key="1">
    <citation type="submission" date="2020-06" db="EMBL/GenBank/DDBJ databases">
        <title>Transcriptomic and genomic resources for Thalictrum thalictroides and T. hernandezii: Facilitating candidate gene discovery in an emerging model plant lineage.</title>
        <authorList>
            <person name="Arias T."/>
            <person name="Riano-Pachon D.M."/>
            <person name="Di Stilio V.S."/>
        </authorList>
    </citation>
    <scope>NUCLEOTIDE SEQUENCE [LARGE SCALE GENOMIC DNA]</scope>
    <source>
        <strain evidence="3">cv. WT478/WT964</strain>
        <tissue evidence="2">Leaves</tissue>
    </source>
</reference>
<dbReference type="PROSITE" id="PS50878">
    <property type="entry name" value="RT_POL"/>
    <property type="match status" value="1"/>
</dbReference>